<dbReference type="PROSITE" id="PS00108">
    <property type="entry name" value="PROTEIN_KINASE_ST"/>
    <property type="match status" value="1"/>
</dbReference>
<dbReference type="FunFam" id="1.10.238.10:FF:000199">
    <property type="entry name" value="Uncharacterized protein"/>
    <property type="match status" value="1"/>
</dbReference>
<keyword evidence="21" id="KW-0966">Cell projection</keyword>
<dbReference type="AlphaFoldDB" id="I7LWJ8"/>
<dbReference type="EC" id="2.7.11.1" evidence="5"/>
<keyword evidence="8 29" id="KW-0723">Serine/threonine-protein kinase</keyword>
<dbReference type="GO" id="GO:0005524">
    <property type="term" value="F:ATP binding"/>
    <property type="evidence" value="ECO:0007669"/>
    <property type="project" value="UniProtKB-UniRule"/>
</dbReference>
<evidence type="ECO:0000256" key="1">
    <source>
        <dbReference type="ARBA" id="ARBA00001946"/>
    </source>
</evidence>
<evidence type="ECO:0000256" key="9">
    <source>
        <dbReference type="ARBA" id="ARBA00022679"/>
    </source>
</evidence>
<dbReference type="OrthoDB" id="286757at2759"/>
<evidence type="ECO:0000256" key="5">
    <source>
        <dbReference type="ARBA" id="ARBA00012513"/>
    </source>
</evidence>
<dbReference type="InterPro" id="IPR002048">
    <property type="entry name" value="EF_hand_dom"/>
</dbReference>
<evidence type="ECO:0000256" key="19">
    <source>
        <dbReference type="ARBA" id="ARBA00023069"/>
    </source>
</evidence>
<dbReference type="FunFam" id="1.10.510.10:FF:000398">
    <property type="entry name" value="Calcium-dependent protein kinase 1"/>
    <property type="match status" value="1"/>
</dbReference>
<keyword evidence="20" id="KW-0564">Palmitate</keyword>
<dbReference type="GO" id="GO:0005886">
    <property type="term" value="C:plasma membrane"/>
    <property type="evidence" value="ECO:0007669"/>
    <property type="project" value="UniProtKB-SubCell"/>
</dbReference>
<dbReference type="PROSITE" id="PS00018">
    <property type="entry name" value="EF_HAND_1"/>
    <property type="match status" value="3"/>
</dbReference>
<evidence type="ECO:0000256" key="29">
    <source>
        <dbReference type="RuleBase" id="RU000304"/>
    </source>
</evidence>
<keyword evidence="16 28" id="KW-0067">ATP-binding</keyword>
<evidence type="ECO:0000256" key="22">
    <source>
        <dbReference type="ARBA" id="ARBA00023288"/>
    </source>
</evidence>
<comment type="catalytic activity">
    <reaction evidence="25">
        <text>L-seryl-[protein] + ATP = O-phospho-L-seryl-[protein] + ADP + H(+)</text>
        <dbReference type="Rhea" id="RHEA:17989"/>
        <dbReference type="Rhea" id="RHEA-COMP:9863"/>
        <dbReference type="Rhea" id="RHEA-COMP:11604"/>
        <dbReference type="ChEBI" id="CHEBI:15378"/>
        <dbReference type="ChEBI" id="CHEBI:29999"/>
        <dbReference type="ChEBI" id="CHEBI:30616"/>
        <dbReference type="ChEBI" id="CHEBI:83421"/>
        <dbReference type="ChEBI" id="CHEBI:456216"/>
        <dbReference type="EC" id="2.7.11.1"/>
    </reaction>
</comment>
<name>I7LWJ8_TETTS</name>
<dbReference type="Proteomes" id="UP000009168">
    <property type="component" value="Unassembled WGS sequence"/>
</dbReference>
<evidence type="ECO:0000256" key="23">
    <source>
        <dbReference type="ARBA" id="ARBA00024334"/>
    </source>
</evidence>
<evidence type="ECO:0000256" key="7">
    <source>
        <dbReference type="ARBA" id="ARBA00022511"/>
    </source>
</evidence>
<evidence type="ECO:0000256" key="2">
    <source>
        <dbReference type="ARBA" id="ARBA00004230"/>
    </source>
</evidence>
<dbReference type="EMBL" id="GG662548">
    <property type="protein sequence ID" value="EAS02022.1"/>
    <property type="molecule type" value="Genomic_DNA"/>
</dbReference>
<dbReference type="FunCoup" id="I7LWJ8">
    <property type="interactions" value="8"/>
</dbReference>
<keyword evidence="19" id="KW-0969">Cilium</keyword>
<keyword evidence="17" id="KW-0282">Flagellum</keyword>
<feature type="binding site" evidence="28">
    <location>
        <position position="80"/>
    </location>
    <ligand>
        <name>ATP</name>
        <dbReference type="ChEBI" id="CHEBI:30616"/>
    </ligand>
</feature>
<dbReference type="PROSITE" id="PS50222">
    <property type="entry name" value="EF_HAND_2"/>
    <property type="match status" value="4"/>
</dbReference>
<sequence length="497" mass="57784">MGQKGSKQNKEKKARIEQTLKEEQQVDTSNFKISNQELIFEKYGRIQQEYTLMNVPLGKGSYGEVRKGVHKKTGQQRAVKIIDKSQCKPEEQKQLIEEFNILKQLDHPNIIKVYEVFQDNKFLYIVTELCTGGELFDRIIEYKHFNEKEAADVMYQILNAINYLHKNKIVHRDLKPENLLLDSKNKDSILKLVDFGTSTVFDPSLKMSQKLGTPYYIAPEVLRHKYNEKCDVWSCGVIMYILLCGYPPFNAARDEDIMKKVEKGVFTFPKDDWKDITIEAQQMICKMLTMDPQKRYSAEEALQDPWIKKFRQQQQVDMPNLIRSLNNMKTFRAGKKLQEAVWMFIVNYLATKEEKNELLKTFQSLDTNGDGKLSREELINGYSKILTMENAIKEVDKIMKVIDKNDNGDIDYSEWVAATISREQLLSVQRLEMAFNIFDKDGSGSLQLSEFKEIFGGAGVSEDVWKAVIKEVDKNGDGEISYQEFKEMMLKYIKDEE</sequence>
<dbReference type="Gene3D" id="1.10.238.10">
    <property type="entry name" value="EF-hand"/>
    <property type="match status" value="2"/>
</dbReference>
<evidence type="ECO:0000259" key="32">
    <source>
        <dbReference type="PROSITE" id="PS50222"/>
    </source>
</evidence>
<dbReference type="OMA" id="LEHEWIR"/>
<feature type="domain" description="EF-hand" evidence="32">
    <location>
        <begin position="460"/>
        <end position="495"/>
    </location>
</feature>
<dbReference type="InterPro" id="IPR011009">
    <property type="entry name" value="Kinase-like_dom_sf"/>
</dbReference>
<feature type="domain" description="Protein kinase" evidence="31">
    <location>
        <begin position="51"/>
        <end position="307"/>
    </location>
</feature>
<feature type="compositionally biased region" description="Basic and acidic residues" evidence="30">
    <location>
        <begin position="8"/>
        <end position="24"/>
    </location>
</feature>
<feature type="region of interest" description="Disordered" evidence="30">
    <location>
        <begin position="1"/>
        <end position="24"/>
    </location>
</feature>
<evidence type="ECO:0000256" key="11">
    <source>
        <dbReference type="ARBA" id="ARBA00022723"/>
    </source>
</evidence>
<evidence type="ECO:0000256" key="14">
    <source>
        <dbReference type="ARBA" id="ARBA00022777"/>
    </source>
</evidence>
<keyword evidence="7" id="KW-1032">Host cell membrane</keyword>
<dbReference type="SMART" id="SM00054">
    <property type="entry name" value="EFh"/>
    <property type="match status" value="4"/>
</dbReference>
<evidence type="ECO:0000256" key="21">
    <source>
        <dbReference type="ARBA" id="ARBA00023273"/>
    </source>
</evidence>
<dbReference type="eggNOG" id="KOG0032">
    <property type="taxonomic scope" value="Eukaryota"/>
</dbReference>
<evidence type="ECO:0000256" key="20">
    <source>
        <dbReference type="ARBA" id="ARBA00023139"/>
    </source>
</evidence>
<keyword evidence="6" id="KW-1003">Cell membrane</keyword>
<dbReference type="InterPro" id="IPR017441">
    <property type="entry name" value="Protein_kinase_ATP_BS"/>
</dbReference>
<dbReference type="RefSeq" id="XP_001022267.1">
    <property type="nucleotide sequence ID" value="XM_001022267.3"/>
</dbReference>
<proteinExistence type="inferred from homology"/>
<evidence type="ECO:0000256" key="25">
    <source>
        <dbReference type="ARBA" id="ARBA00048679"/>
    </source>
</evidence>
<dbReference type="Pfam" id="PF13499">
    <property type="entry name" value="EF-hand_7"/>
    <property type="match status" value="2"/>
</dbReference>
<keyword evidence="34" id="KW-1185">Reference proteome</keyword>
<dbReference type="GO" id="GO:0020005">
    <property type="term" value="C:symbiont-containing vacuole membrane"/>
    <property type="evidence" value="ECO:0007669"/>
    <property type="project" value="UniProtKB-SubCell"/>
</dbReference>
<dbReference type="CDD" id="cd05117">
    <property type="entry name" value="STKc_CAMK"/>
    <property type="match status" value="1"/>
</dbReference>
<dbReference type="PANTHER" id="PTHR24349">
    <property type="entry name" value="SERINE/THREONINE-PROTEIN KINASE"/>
    <property type="match status" value="1"/>
</dbReference>
<dbReference type="SUPFAM" id="SSF56112">
    <property type="entry name" value="Protein kinase-like (PK-like)"/>
    <property type="match status" value="1"/>
</dbReference>
<dbReference type="InParanoid" id="I7LWJ8"/>
<dbReference type="InterPro" id="IPR050205">
    <property type="entry name" value="CDPK_Ser/Thr_kinases"/>
</dbReference>
<evidence type="ECO:0000256" key="8">
    <source>
        <dbReference type="ARBA" id="ARBA00022527"/>
    </source>
</evidence>
<feature type="domain" description="EF-hand" evidence="32">
    <location>
        <begin position="426"/>
        <end position="459"/>
    </location>
</feature>
<accession>I7LWJ8</accession>
<dbReference type="FunFam" id="3.30.200.20:FF:000315">
    <property type="entry name" value="Calcium-dependent protein kinase 3"/>
    <property type="match status" value="1"/>
</dbReference>
<dbReference type="SMART" id="SM00220">
    <property type="entry name" value="S_TKc"/>
    <property type="match status" value="1"/>
</dbReference>
<dbReference type="GeneID" id="7825616"/>
<dbReference type="GO" id="GO:0020002">
    <property type="term" value="C:host cell plasma membrane"/>
    <property type="evidence" value="ECO:0007669"/>
    <property type="project" value="UniProtKB-SubCell"/>
</dbReference>
<evidence type="ECO:0000259" key="31">
    <source>
        <dbReference type="PROSITE" id="PS50011"/>
    </source>
</evidence>
<protein>
    <recommendedName>
        <fullName evidence="27">Calcium-dependent protein kinase 1</fullName>
        <ecNumber evidence="5">2.7.11.1</ecNumber>
    </recommendedName>
</protein>
<dbReference type="Gene3D" id="1.10.510.10">
    <property type="entry name" value="Transferase(Phosphotransferase) domain 1"/>
    <property type="match status" value="1"/>
</dbReference>
<dbReference type="InterPro" id="IPR018247">
    <property type="entry name" value="EF_Hand_1_Ca_BS"/>
</dbReference>
<comment type="similarity">
    <text evidence="23">Belongs to the protein kinase superfamily. Ser/Thr protein kinase family. CDPK subfamily.</text>
</comment>
<dbReference type="Gene3D" id="3.30.200.20">
    <property type="entry name" value="Phosphorylase Kinase, domain 1"/>
    <property type="match status" value="1"/>
</dbReference>
<evidence type="ECO:0000256" key="12">
    <source>
        <dbReference type="ARBA" id="ARBA00022737"/>
    </source>
</evidence>
<dbReference type="Pfam" id="PF00069">
    <property type="entry name" value="Pkinase"/>
    <property type="match status" value="1"/>
</dbReference>
<comment type="subcellular location">
    <subcellularLocation>
        <location evidence="3">Cell membrane</location>
        <topology evidence="3">Lipid-anchor</topology>
        <orientation evidence="3">Cytoplasmic side</orientation>
    </subcellularLocation>
    <subcellularLocation>
        <location evidence="2">Cell projection</location>
        <location evidence="2">Cilium</location>
        <location evidence="2">Flagellum</location>
    </subcellularLocation>
    <subcellularLocation>
        <location evidence="4">Host cell membrane</location>
        <topology evidence="4">Lipid-anchor</topology>
    </subcellularLocation>
    <subcellularLocation>
        <location evidence="26">Parasitophorous vacuole membrane</location>
        <topology evidence="26">Lipid-anchor</topology>
    </subcellularLocation>
</comment>
<keyword evidence="13 28" id="KW-0547">Nucleotide-binding</keyword>
<evidence type="ECO:0000256" key="16">
    <source>
        <dbReference type="ARBA" id="ARBA00022840"/>
    </source>
</evidence>
<evidence type="ECO:0000256" key="4">
    <source>
        <dbReference type="ARBA" id="ARBA00004425"/>
    </source>
</evidence>
<gene>
    <name evidence="33" type="ORF">TTHERM_00502130</name>
</gene>
<evidence type="ECO:0000256" key="15">
    <source>
        <dbReference type="ARBA" id="ARBA00022837"/>
    </source>
</evidence>
<evidence type="ECO:0000256" key="17">
    <source>
        <dbReference type="ARBA" id="ARBA00022846"/>
    </source>
</evidence>
<keyword evidence="18" id="KW-1043">Host membrane</keyword>
<keyword evidence="10" id="KW-0519">Myristate</keyword>
<evidence type="ECO:0000313" key="34">
    <source>
        <dbReference type="Proteomes" id="UP000009168"/>
    </source>
</evidence>
<keyword evidence="18" id="KW-0472">Membrane</keyword>
<organism evidence="33 34">
    <name type="scientific">Tetrahymena thermophila (strain SB210)</name>
    <dbReference type="NCBI Taxonomy" id="312017"/>
    <lineage>
        <taxon>Eukaryota</taxon>
        <taxon>Sar</taxon>
        <taxon>Alveolata</taxon>
        <taxon>Ciliophora</taxon>
        <taxon>Intramacronucleata</taxon>
        <taxon>Oligohymenophorea</taxon>
        <taxon>Hymenostomatida</taxon>
        <taxon>Tetrahymenina</taxon>
        <taxon>Tetrahymenidae</taxon>
        <taxon>Tetrahymena</taxon>
    </lineage>
</organism>
<keyword evidence="12" id="KW-0677">Repeat</keyword>
<evidence type="ECO:0000256" key="30">
    <source>
        <dbReference type="SAM" id="MobiDB-lite"/>
    </source>
</evidence>
<dbReference type="KEGG" id="tet:TTHERM_00502130"/>
<reference evidence="34" key="1">
    <citation type="journal article" date="2006" name="PLoS Biol.">
        <title>Macronuclear genome sequence of the ciliate Tetrahymena thermophila, a model eukaryote.</title>
        <authorList>
            <person name="Eisen J.A."/>
            <person name="Coyne R.S."/>
            <person name="Wu M."/>
            <person name="Wu D."/>
            <person name="Thiagarajan M."/>
            <person name="Wortman J.R."/>
            <person name="Badger J.H."/>
            <person name="Ren Q."/>
            <person name="Amedeo P."/>
            <person name="Jones K.M."/>
            <person name="Tallon L.J."/>
            <person name="Delcher A.L."/>
            <person name="Salzberg S.L."/>
            <person name="Silva J.C."/>
            <person name="Haas B.J."/>
            <person name="Majoros W.H."/>
            <person name="Farzad M."/>
            <person name="Carlton J.M."/>
            <person name="Smith R.K. Jr."/>
            <person name="Garg J."/>
            <person name="Pearlman R.E."/>
            <person name="Karrer K.M."/>
            <person name="Sun L."/>
            <person name="Manning G."/>
            <person name="Elde N.C."/>
            <person name="Turkewitz A.P."/>
            <person name="Asai D.J."/>
            <person name="Wilkes D.E."/>
            <person name="Wang Y."/>
            <person name="Cai H."/>
            <person name="Collins K."/>
            <person name="Stewart B.A."/>
            <person name="Lee S.R."/>
            <person name="Wilamowska K."/>
            <person name="Weinberg Z."/>
            <person name="Ruzzo W.L."/>
            <person name="Wloga D."/>
            <person name="Gaertig J."/>
            <person name="Frankel J."/>
            <person name="Tsao C.-C."/>
            <person name="Gorovsky M.A."/>
            <person name="Keeling P.J."/>
            <person name="Waller R.F."/>
            <person name="Patron N.J."/>
            <person name="Cherry J.M."/>
            <person name="Stover N.A."/>
            <person name="Krieger C.J."/>
            <person name="del Toro C."/>
            <person name="Ryder H.F."/>
            <person name="Williamson S.C."/>
            <person name="Barbeau R.A."/>
            <person name="Hamilton E.P."/>
            <person name="Orias E."/>
        </authorList>
    </citation>
    <scope>NUCLEOTIDE SEQUENCE [LARGE SCALE GENOMIC DNA]</scope>
    <source>
        <strain evidence="34">SB210</strain>
    </source>
</reference>
<evidence type="ECO:0000256" key="26">
    <source>
        <dbReference type="ARBA" id="ARBA00060437"/>
    </source>
</evidence>
<comment type="catalytic activity">
    <reaction evidence="24">
        <text>L-threonyl-[protein] + ATP = O-phospho-L-threonyl-[protein] + ADP + H(+)</text>
        <dbReference type="Rhea" id="RHEA:46608"/>
        <dbReference type="Rhea" id="RHEA-COMP:11060"/>
        <dbReference type="Rhea" id="RHEA-COMP:11605"/>
        <dbReference type="ChEBI" id="CHEBI:15378"/>
        <dbReference type="ChEBI" id="CHEBI:30013"/>
        <dbReference type="ChEBI" id="CHEBI:30616"/>
        <dbReference type="ChEBI" id="CHEBI:61977"/>
        <dbReference type="ChEBI" id="CHEBI:456216"/>
        <dbReference type="EC" id="2.7.11.1"/>
    </reaction>
</comment>
<dbReference type="GO" id="GO:0004674">
    <property type="term" value="F:protein serine/threonine kinase activity"/>
    <property type="evidence" value="ECO:0007669"/>
    <property type="project" value="UniProtKB-KW"/>
</dbReference>
<keyword evidence="11" id="KW-0479">Metal-binding</keyword>
<evidence type="ECO:0000256" key="13">
    <source>
        <dbReference type="ARBA" id="ARBA00022741"/>
    </source>
</evidence>
<evidence type="ECO:0000256" key="27">
    <source>
        <dbReference type="ARBA" id="ARBA00068067"/>
    </source>
</evidence>
<keyword evidence="9" id="KW-0808">Transferase</keyword>
<comment type="cofactor">
    <cofactor evidence="1">
        <name>Mg(2+)</name>
        <dbReference type="ChEBI" id="CHEBI:18420"/>
    </cofactor>
</comment>
<evidence type="ECO:0000256" key="24">
    <source>
        <dbReference type="ARBA" id="ARBA00047899"/>
    </source>
</evidence>
<dbReference type="GO" id="GO:0005509">
    <property type="term" value="F:calcium ion binding"/>
    <property type="evidence" value="ECO:0007669"/>
    <property type="project" value="InterPro"/>
</dbReference>
<dbReference type="InterPro" id="IPR000719">
    <property type="entry name" value="Prot_kinase_dom"/>
</dbReference>
<dbReference type="InterPro" id="IPR011992">
    <property type="entry name" value="EF-hand-dom_pair"/>
</dbReference>
<dbReference type="PROSITE" id="PS50011">
    <property type="entry name" value="PROTEIN_KINASE_DOM"/>
    <property type="match status" value="1"/>
</dbReference>
<evidence type="ECO:0000256" key="28">
    <source>
        <dbReference type="PROSITE-ProRule" id="PRU10141"/>
    </source>
</evidence>
<evidence type="ECO:0000256" key="6">
    <source>
        <dbReference type="ARBA" id="ARBA00022475"/>
    </source>
</evidence>
<dbReference type="CDD" id="cd00051">
    <property type="entry name" value="EFh"/>
    <property type="match status" value="1"/>
</dbReference>
<keyword evidence="15" id="KW-0106">Calcium</keyword>
<evidence type="ECO:0000256" key="3">
    <source>
        <dbReference type="ARBA" id="ARBA00004342"/>
    </source>
</evidence>
<dbReference type="InterPro" id="IPR008271">
    <property type="entry name" value="Ser/Thr_kinase_AS"/>
</dbReference>
<dbReference type="HOGENOM" id="CLU_000288_37_4_1"/>
<evidence type="ECO:0000313" key="33">
    <source>
        <dbReference type="EMBL" id="EAS02022.1"/>
    </source>
</evidence>
<evidence type="ECO:0000256" key="18">
    <source>
        <dbReference type="ARBA" id="ARBA00022870"/>
    </source>
</evidence>
<dbReference type="SUPFAM" id="SSF47473">
    <property type="entry name" value="EF-hand"/>
    <property type="match status" value="1"/>
</dbReference>
<keyword evidence="22" id="KW-0449">Lipoprotein</keyword>
<feature type="domain" description="EF-hand" evidence="32">
    <location>
        <begin position="353"/>
        <end position="388"/>
    </location>
</feature>
<dbReference type="PROSITE" id="PS00107">
    <property type="entry name" value="PROTEIN_KINASE_ATP"/>
    <property type="match status" value="1"/>
</dbReference>
<keyword evidence="14 33" id="KW-0418">Kinase</keyword>
<dbReference type="GO" id="GO:0031514">
    <property type="term" value="C:motile cilium"/>
    <property type="evidence" value="ECO:0007669"/>
    <property type="project" value="UniProtKB-SubCell"/>
</dbReference>
<evidence type="ECO:0000256" key="10">
    <source>
        <dbReference type="ARBA" id="ARBA00022707"/>
    </source>
</evidence>
<feature type="domain" description="EF-hand" evidence="32">
    <location>
        <begin position="390"/>
        <end position="425"/>
    </location>
</feature>